<protein>
    <submittedName>
        <fullName evidence="1">Uncharacterized protein</fullName>
    </submittedName>
</protein>
<accession>A0A133QJ19</accession>
<dbReference type="OrthoDB" id="1433626at2"/>
<reference evidence="2" key="1">
    <citation type="submission" date="2016-01" db="EMBL/GenBank/DDBJ databases">
        <authorList>
            <person name="Mitreva M."/>
            <person name="Pepin K.H."/>
            <person name="Mihindukulasuriya K.A."/>
            <person name="Fulton R."/>
            <person name="Fronick C."/>
            <person name="O'Laughlin M."/>
            <person name="Miner T."/>
            <person name="Herter B."/>
            <person name="Rosa B.A."/>
            <person name="Cordes M."/>
            <person name="Tomlinson C."/>
            <person name="Wollam A."/>
            <person name="Palsikar V.B."/>
            <person name="Mardis E.R."/>
            <person name="Wilson R.K."/>
        </authorList>
    </citation>
    <scope>NUCLEOTIDE SEQUENCE [LARGE SCALE GENOMIC DNA]</scope>
    <source>
        <strain evidence="2">MJR7716</strain>
    </source>
</reference>
<dbReference type="AlphaFoldDB" id="A0A133QJ19"/>
<evidence type="ECO:0000313" key="2">
    <source>
        <dbReference type="Proteomes" id="UP000070533"/>
    </source>
</evidence>
<dbReference type="Proteomes" id="UP000070533">
    <property type="component" value="Unassembled WGS sequence"/>
</dbReference>
<keyword evidence="2" id="KW-1185">Reference proteome</keyword>
<dbReference type="EMBL" id="LRQG01000023">
    <property type="protein sequence ID" value="KXA42881.1"/>
    <property type="molecule type" value="Genomic_DNA"/>
</dbReference>
<proteinExistence type="predicted"/>
<dbReference type="RefSeq" id="WP_040562484.1">
    <property type="nucleotide sequence ID" value="NZ_JABUXP010000038.1"/>
</dbReference>
<sequence length="135" mass="16356">MQFPIYNIDISSLGDNYWLLNEIIRYDAFYISDDEEIWRNFFFNMRFIDCQGDIYILATKSKIKDIFYFLFRKVRYKCNFVATGEKLSIEETRKIMENQIKNSNGKFGQEFIDRLKQATTFEDLISWRTVDMENI</sequence>
<name>A0A133QJ19_9BACT</name>
<comment type="caution">
    <text evidence="1">The sequence shown here is derived from an EMBL/GenBank/DDBJ whole genome shotgun (WGS) entry which is preliminary data.</text>
</comment>
<organism evidence="1 2">
    <name type="scientific">Prevotella corporis</name>
    <dbReference type="NCBI Taxonomy" id="28128"/>
    <lineage>
        <taxon>Bacteria</taxon>
        <taxon>Pseudomonadati</taxon>
        <taxon>Bacteroidota</taxon>
        <taxon>Bacteroidia</taxon>
        <taxon>Bacteroidales</taxon>
        <taxon>Prevotellaceae</taxon>
        <taxon>Prevotella</taxon>
    </lineage>
</organism>
<dbReference type="STRING" id="28128.HMPREF3226_00612"/>
<gene>
    <name evidence="1" type="ORF">HMPREF3226_00612</name>
</gene>
<evidence type="ECO:0000313" key="1">
    <source>
        <dbReference type="EMBL" id="KXA42881.1"/>
    </source>
</evidence>